<proteinExistence type="predicted"/>
<keyword evidence="2" id="KW-0418">Kinase</keyword>
<comment type="caution">
    <text evidence="2">The sequence shown here is derived from an EMBL/GenBank/DDBJ whole genome shotgun (WGS) entry which is preliminary data.</text>
</comment>
<keyword evidence="2" id="KW-0808">Transferase</keyword>
<name>A0ABQ0A4A7_9GAMM</name>
<protein>
    <submittedName>
        <fullName evidence="2">Uridine kinase</fullName>
    </submittedName>
</protein>
<reference evidence="2 3" key="1">
    <citation type="submission" date="2024-04" db="EMBL/GenBank/DDBJ databases">
        <title>Draft genome sequence of Sessilibacter corallicola NBRC 116591.</title>
        <authorList>
            <person name="Miyakawa T."/>
            <person name="Kusuya Y."/>
            <person name="Miura T."/>
        </authorList>
    </citation>
    <scope>NUCLEOTIDE SEQUENCE [LARGE SCALE GENOMIC DNA]</scope>
    <source>
        <strain evidence="2 3">KU-00831-HH</strain>
    </source>
</reference>
<dbReference type="PRINTS" id="PR00988">
    <property type="entry name" value="URIDINKINASE"/>
</dbReference>
<evidence type="ECO:0000313" key="2">
    <source>
        <dbReference type="EMBL" id="GAA6166488.1"/>
    </source>
</evidence>
<gene>
    <name evidence="2" type="primary">udk</name>
    <name evidence="2" type="ORF">NBRC116591_02980</name>
</gene>
<dbReference type="InterPro" id="IPR027417">
    <property type="entry name" value="P-loop_NTPase"/>
</dbReference>
<evidence type="ECO:0000259" key="1">
    <source>
        <dbReference type="Pfam" id="PF00485"/>
    </source>
</evidence>
<dbReference type="PANTHER" id="PTHR10285">
    <property type="entry name" value="URIDINE KINASE"/>
    <property type="match status" value="1"/>
</dbReference>
<organism evidence="2 3">
    <name type="scientific">Sessilibacter corallicola</name>
    <dbReference type="NCBI Taxonomy" id="2904075"/>
    <lineage>
        <taxon>Bacteria</taxon>
        <taxon>Pseudomonadati</taxon>
        <taxon>Pseudomonadota</taxon>
        <taxon>Gammaproteobacteria</taxon>
        <taxon>Cellvibrionales</taxon>
        <taxon>Cellvibrionaceae</taxon>
        <taxon>Sessilibacter</taxon>
    </lineage>
</organism>
<dbReference type="GO" id="GO:0016301">
    <property type="term" value="F:kinase activity"/>
    <property type="evidence" value="ECO:0007669"/>
    <property type="project" value="UniProtKB-KW"/>
</dbReference>
<dbReference type="Proteomes" id="UP001465153">
    <property type="component" value="Unassembled WGS sequence"/>
</dbReference>
<feature type="domain" description="Phosphoribulokinase/uridine kinase" evidence="1">
    <location>
        <begin position="27"/>
        <end position="157"/>
    </location>
</feature>
<keyword evidence="3" id="KW-1185">Reference proteome</keyword>
<accession>A0ABQ0A4A7</accession>
<dbReference type="InterPro" id="IPR006083">
    <property type="entry name" value="PRK/URK"/>
</dbReference>
<sequence length="190" mass="22119">MAKLVQDHFGPDVCSIVYQDSYYRGLKTITNFDVPEAIDFPLMKSHLAQLKAGQTIEMPTYDFTTHRRKLETQTLPPKPIILVDGILILHALELRESFDFKVFVECSEEERRLRRLKRDTLERGRTHEDTLRQFNEQVVPLHDQLVEPSKQYADLVCCDSNNTTPMELAIDLLSYCENLVEQKTVNTNYQ</sequence>
<dbReference type="Gene3D" id="3.40.50.300">
    <property type="entry name" value="P-loop containing nucleotide triphosphate hydrolases"/>
    <property type="match status" value="1"/>
</dbReference>
<dbReference type="SUPFAM" id="SSF52540">
    <property type="entry name" value="P-loop containing nucleoside triphosphate hydrolases"/>
    <property type="match status" value="1"/>
</dbReference>
<evidence type="ECO:0000313" key="3">
    <source>
        <dbReference type="Proteomes" id="UP001465153"/>
    </source>
</evidence>
<dbReference type="Pfam" id="PF00485">
    <property type="entry name" value="PRK"/>
    <property type="match status" value="1"/>
</dbReference>
<dbReference type="EMBL" id="BAABWN010000001">
    <property type="protein sequence ID" value="GAA6166488.1"/>
    <property type="molecule type" value="Genomic_DNA"/>
</dbReference>